<name>A0A177NDU1_9GAMM</name>
<organism evidence="1 2">
    <name type="scientific">Methylomonas lenta</name>
    <dbReference type="NCBI Taxonomy" id="980561"/>
    <lineage>
        <taxon>Bacteria</taxon>
        <taxon>Pseudomonadati</taxon>
        <taxon>Pseudomonadota</taxon>
        <taxon>Gammaproteobacteria</taxon>
        <taxon>Methylococcales</taxon>
        <taxon>Methylococcaceae</taxon>
        <taxon>Methylomonas</taxon>
    </lineage>
</organism>
<dbReference type="InterPro" id="IPR011990">
    <property type="entry name" value="TPR-like_helical_dom_sf"/>
</dbReference>
<gene>
    <name evidence="1" type="ORF">A1359_08640</name>
</gene>
<dbReference type="Pfam" id="PF14559">
    <property type="entry name" value="TPR_19"/>
    <property type="match status" value="1"/>
</dbReference>
<reference evidence="1 2" key="1">
    <citation type="submission" date="2016-03" db="EMBL/GenBank/DDBJ databases">
        <authorList>
            <person name="Ploux O."/>
        </authorList>
    </citation>
    <scope>NUCLEOTIDE SEQUENCE [LARGE SCALE GENOMIC DNA]</scope>
    <source>
        <strain evidence="1 2">R-45370</strain>
    </source>
</reference>
<dbReference type="SUPFAM" id="SSF144059">
    <property type="entry name" value="ImpE-like"/>
    <property type="match status" value="1"/>
</dbReference>
<comment type="caution">
    <text evidence="1">The sequence shown here is derived from an EMBL/GenBank/DDBJ whole genome shotgun (WGS) entry which is preliminary data.</text>
</comment>
<accession>A0A177NDU1</accession>
<evidence type="ECO:0000313" key="2">
    <source>
        <dbReference type="Proteomes" id="UP000078476"/>
    </source>
</evidence>
<sequence>MISSTAEICLKEGRLDEALKLLQDQVRKNPDVAKHRVFLFQLLALNGQWDRALNQLNVCGNLADANLAMVQTYREAIRCELLREKIFNGETSPLVFGEPERWIALLIEANKLSAQANYSQASELRDQAFELAPTTSGSINGVVFEWIADSDTRLGPVVEAVVNGRYYWIPFNRIARVEIEAPEDLRDLIWLPAQFTWANGGSAVGLIPSRYPDSQNNQDAIVRLARKTEWHEPAAGHFHGLGQRVFITDTGENSLFDIRELVLNTAMPDEHG</sequence>
<proteinExistence type="predicted"/>
<protein>
    <submittedName>
        <fullName evidence="1">Virulence protein SciE type</fullName>
    </submittedName>
</protein>
<dbReference type="OrthoDB" id="5416084at2"/>
<dbReference type="RefSeq" id="WP_066981672.1">
    <property type="nucleotide sequence ID" value="NZ_LUUI01000098.1"/>
</dbReference>
<dbReference type="STRING" id="980561.A1359_08640"/>
<dbReference type="AlphaFoldDB" id="A0A177NDU1"/>
<dbReference type="Gene3D" id="1.25.40.10">
    <property type="entry name" value="Tetratricopeptide repeat domain"/>
    <property type="match status" value="1"/>
</dbReference>
<keyword evidence="2" id="KW-1185">Reference proteome</keyword>
<evidence type="ECO:0000313" key="1">
    <source>
        <dbReference type="EMBL" id="OAI16075.1"/>
    </source>
</evidence>
<dbReference type="EMBL" id="LUUI01000098">
    <property type="protein sequence ID" value="OAI16075.1"/>
    <property type="molecule type" value="Genomic_DNA"/>
</dbReference>
<dbReference type="Pfam" id="PF07024">
    <property type="entry name" value="ImpE"/>
    <property type="match status" value="1"/>
</dbReference>
<dbReference type="PIRSF" id="PIRSF029288">
    <property type="entry name" value="SciE_ImpE"/>
    <property type="match status" value="1"/>
</dbReference>
<dbReference type="Proteomes" id="UP000078476">
    <property type="component" value="Unassembled WGS sequence"/>
</dbReference>
<dbReference type="InterPro" id="IPR009211">
    <property type="entry name" value="TagJ"/>
</dbReference>